<dbReference type="OrthoDB" id="276721at2759"/>
<dbReference type="GeneID" id="136812765"/>
<organism evidence="3 4">
    <name type="scientific">Clytia hemisphaerica</name>
    <dbReference type="NCBI Taxonomy" id="252671"/>
    <lineage>
        <taxon>Eukaryota</taxon>
        <taxon>Metazoa</taxon>
        <taxon>Cnidaria</taxon>
        <taxon>Hydrozoa</taxon>
        <taxon>Hydroidolina</taxon>
        <taxon>Leptothecata</taxon>
        <taxon>Obeliida</taxon>
        <taxon>Clytiidae</taxon>
        <taxon>Clytia</taxon>
    </lineage>
</organism>
<dbReference type="SUPFAM" id="SSF51735">
    <property type="entry name" value="NAD(P)-binding Rossmann-fold domains"/>
    <property type="match status" value="1"/>
</dbReference>
<dbReference type="Proteomes" id="UP000594262">
    <property type="component" value="Unplaced"/>
</dbReference>
<evidence type="ECO:0000259" key="2">
    <source>
        <dbReference type="Pfam" id="PF08338"/>
    </source>
</evidence>
<dbReference type="Gene3D" id="3.40.50.720">
    <property type="entry name" value="NAD(P)-binding Rossmann-like Domain"/>
    <property type="match status" value="1"/>
</dbReference>
<protein>
    <recommendedName>
        <fullName evidence="5">Epimerase family protein SDR39U1</fullName>
    </recommendedName>
</protein>
<accession>A0A7M5UDM9</accession>
<reference evidence="3" key="1">
    <citation type="submission" date="2021-01" db="UniProtKB">
        <authorList>
            <consortium name="EnsemblMetazoa"/>
        </authorList>
    </citation>
    <scope>IDENTIFICATION</scope>
</reference>
<dbReference type="PANTHER" id="PTHR11092">
    <property type="entry name" value="SUGAR NUCLEOTIDE EPIMERASE RELATED"/>
    <property type="match status" value="1"/>
</dbReference>
<dbReference type="AlphaFoldDB" id="A0A7M5UDM9"/>
<dbReference type="NCBIfam" id="TIGR01777">
    <property type="entry name" value="yfcH"/>
    <property type="match status" value="1"/>
</dbReference>
<feature type="domain" description="NAD-dependent epimerase/dehydratase" evidence="1">
    <location>
        <begin position="3"/>
        <end position="214"/>
    </location>
</feature>
<dbReference type="Pfam" id="PF01370">
    <property type="entry name" value="Epimerase"/>
    <property type="match status" value="1"/>
</dbReference>
<dbReference type="EnsemblMetazoa" id="CLYHEMT009285.1">
    <property type="protein sequence ID" value="CLYHEMP009285.1"/>
    <property type="gene ID" value="CLYHEMG009285"/>
</dbReference>
<feature type="domain" description="DUF1731" evidence="2">
    <location>
        <begin position="249"/>
        <end position="296"/>
    </location>
</feature>
<evidence type="ECO:0000313" key="3">
    <source>
        <dbReference type="EnsemblMetazoa" id="CLYHEMP009285.1"/>
    </source>
</evidence>
<evidence type="ECO:0000313" key="4">
    <source>
        <dbReference type="Proteomes" id="UP000594262"/>
    </source>
</evidence>
<dbReference type="InterPro" id="IPR013549">
    <property type="entry name" value="DUF1731"/>
</dbReference>
<name>A0A7M5UDM9_9CNID</name>
<dbReference type="InterPro" id="IPR010099">
    <property type="entry name" value="SDR39U1"/>
</dbReference>
<evidence type="ECO:0000259" key="1">
    <source>
        <dbReference type="Pfam" id="PF01370"/>
    </source>
</evidence>
<sequence>MKVLIGGGTGFVGRHLEKALRQRGHTVQLISRSKGADRVSWSELKEEQKLPECDALVNLSGEYILNPFRLWNASYKKDIYDSRIGTNQLLTDLVTKATTRPSVWVSAHAEGIYPRSHHKTYDDHYQPESKEGNYGQQLCYDWEKSAMLPSDVTDVRHVGVRIGLVLGRDGGFIQQSYLPFWLGLGGTVGSGDQKFPWIHIKDTANIFVHAIENDNMTGFYNAISPGQCNSSDFSRAFGAALNRPSFMWVPSFVIQLMTGRDRAPFILEGSRIKPTRTLESGFQFEFEDIEQAMVDIVNTK</sequence>
<proteinExistence type="predicted"/>
<dbReference type="PANTHER" id="PTHR11092:SF0">
    <property type="entry name" value="EPIMERASE FAMILY PROTEIN SDR39U1"/>
    <property type="match status" value="1"/>
</dbReference>
<dbReference type="InterPro" id="IPR036291">
    <property type="entry name" value="NAD(P)-bd_dom_sf"/>
</dbReference>
<dbReference type="Pfam" id="PF08338">
    <property type="entry name" value="DUF1731"/>
    <property type="match status" value="1"/>
</dbReference>
<evidence type="ECO:0008006" key="5">
    <source>
        <dbReference type="Google" id="ProtNLM"/>
    </source>
</evidence>
<dbReference type="RefSeq" id="XP_066925389.1">
    <property type="nucleotide sequence ID" value="XM_067069288.1"/>
</dbReference>
<keyword evidence="4" id="KW-1185">Reference proteome</keyword>
<dbReference type="InterPro" id="IPR001509">
    <property type="entry name" value="Epimerase_deHydtase"/>
</dbReference>